<dbReference type="Proteomes" id="UP000324194">
    <property type="component" value="Chromosome 1"/>
</dbReference>
<protein>
    <submittedName>
        <fullName evidence="2">Uncharacterized protein</fullName>
    </submittedName>
</protein>
<keyword evidence="1" id="KW-0175">Coiled coil</keyword>
<organism evidence="2 3">
    <name type="scientific">Aquicella siphonis</name>
    <dbReference type="NCBI Taxonomy" id="254247"/>
    <lineage>
        <taxon>Bacteria</taxon>
        <taxon>Pseudomonadati</taxon>
        <taxon>Pseudomonadota</taxon>
        <taxon>Gammaproteobacteria</taxon>
        <taxon>Legionellales</taxon>
        <taxon>Coxiellaceae</taxon>
        <taxon>Aquicella</taxon>
    </lineage>
</organism>
<accession>A0A5E4PG67</accession>
<dbReference type="AlphaFoldDB" id="A0A5E4PG67"/>
<dbReference type="RefSeq" id="WP_148339265.1">
    <property type="nucleotide sequence ID" value="NZ_LR699119.1"/>
</dbReference>
<keyword evidence="3" id="KW-1185">Reference proteome</keyword>
<dbReference type="KEGG" id="asip:AQUSIP_13110"/>
<feature type="coiled-coil region" evidence="1">
    <location>
        <begin position="14"/>
        <end position="41"/>
    </location>
</feature>
<evidence type="ECO:0000313" key="2">
    <source>
        <dbReference type="EMBL" id="VVC76010.1"/>
    </source>
</evidence>
<evidence type="ECO:0000256" key="1">
    <source>
        <dbReference type="SAM" id="Coils"/>
    </source>
</evidence>
<reference evidence="2 3" key="1">
    <citation type="submission" date="2019-08" db="EMBL/GenBank/DDBJ databases">
        <authorList>
            <person name="Guy L."/>
        </authorList>
    </citation>
    <scope>NUCLEOTIDE SEQUENCE [LARGE SCALE GENOMIC DNA]</scope>
    <source>
        <strain evidence="2 3">SGT-108</strain>
    </source>
</reference>
<evidence type="ECO:0000313" key="3">
    <source>
        <dbReference type="Proteomes" id="UP000324194"/>
    </source>
</evidence>
<proteinExistence type="predicted"/>
<gene>
    <name evidence="2" type="ORF">AQUSIP_13110</name>
</gene>
<name>A0A5E4PG67_9COXI</name>
<sequence>MKTAQVQVIAKAAIERELLHYKALSDQIKRLTDEKEKLKKALVKSYFESHPVYANKDGSVSASYMPIEVTRLDTQLLHEEQPNIYDKYSYTQQEFRFTVTTIKE</sequence>
<dbReference type="EMBL" id="LR699119">
    <property type="protein sequence ID" value="VVC76010.1"/>
    <property type="molecule type" value="Genomic_DNA"/>
</dbReference>